<evidence type="ECO:0000256" key="1">
    <source>
        <dbReference type="SAM" id="MobiDB-lite"/>
    </source>
</evidence>
<organism evidence="2 3">
    <name type="scientific">Zancudomyces culisetae</name>
    <name type="common">Gut fungus</name>
    <name type="synonym">Smittium culisetae</name>
    <dbReference type="NCBI Taxonomy" id="1213189"/>
    <lineage>
        <taxon>Eukaryota</taxon>
        <taxon>Fungi</taxon>
        <taxon>Fungi incertae sedis</taxon>
        <taxon>Zoopagomycota</taxon>
        <taxon>Kickxellomycotina</taxon>
        <taxon>Harpellomycetes</taxon>
        <taxon>Harpellales</taxon>
        <taxon>Legeriomycetaceae</taxon>
        <taxon>Zancudomyces</taxon>
    </lineage>
</organism>
<evidence type="ECO:0000313" key="2">
    <source>
        <dbReference type="EMBL" id="OMH84627.1"/>
    </source>
</evidence>
<keyword evidence="3" id="KW-1185">Reference proteome</keyword>
<sequence length="122" mass="13638">MQSGEDSDESEVEVVPQNGTRQENIDQAESLGFQTDLVFDRDSIHANLPNKNHYFHPVTGGSDYNRTDGNESDDDLLLLPDIPIKPINTDVISPTSKSSNNRGHLEWINDEDDLLGFALDRI</sequence>
<evidence type="ECO:0000313" key="3">
    <source>
        <dbReference type="Proteomes" id="UP000188320"/>
    </source>
</evidence>
<dbReference type="EMBL" id="LSSK01000169">
    <property type="protein sequence ID" value="OMH84627.1"/>
    <property type="molecule type" value="Genomic_DNA"/>
</dbReference>
<feature type="region of interest" description="Disordered" evidence="1">
    <location>
        <begin position="49"/>
        <end position="74"/>
    </location>
</feature>
<name>A0A1R1PUL2_ZANCU</name>
<dbReference type="AlphaFoldDB" id="A0A1R1PUL2"/>
<accession>A0A1R1PUL2</accession>
<feature type="compositionally biased region" description="Acidic residues" evidence="1">
    <location>
        <begin position="1"/>
        <end position="12"/>
    </location>
</feature>
<feature type="compositionally biased region" description="Polar residues" evidence="1">
    <location>
        <begin position="17"/>
        <end position="27"/>
    </location>
</feature>
<feature type="region of interest" description="Disordered" evidence="1">
    <location>
        <begin position="1"/>
        <end position="29"/>
    </location>
</feature>
<proteinExistence type="predicted"/>
<reference evidence="3" key="1">
    <citation type="submission" date="2017-01" db="EMBL/GenBank/DDBJ databases">
        <authorList>
            <person name="Wang Y."/>
            <person name="White M."/>
            <person name="Kvist S."/>
            <person name="Moncalvo J.-M."/>
        </authorList>
    </citation>
    <scope>NUCLEOTIDE SEQUENCE [LARGE SCALE GENOMIC DNA]</scope>
    <source>
        <strain evidence="3">COL-18-3</strain>
    </source>
</reference>
<protein>
    <submittedName>
        <fullName evidence="2">Uncharacterized protein</fullName>
    </submittedName>
</protein>
<dbReference type="Proteomes" id="UP000188320">
    <property type="component" value="Unassembled WGS sequence"/>
</dbReference>
<gene>
    <name evidence="2" type="ORF">AX774_g1839</name>
</gene>
<comment type="caution">
    <text evidence="2">The sequence shown here is derived from an EMBL/GenBank/DDBJ whole genome shotgun (WGS) entry which is preliminary data.</text>
</comment>